<evidence type="ECO:0000313" key="7">
    <source>
        <dbReference type="Proteomes" id="UP000004994"/>
    </source>
</evidence>
<keyword evidence="3" id="KW-0863">Zinc-finger</keyword>
<dbReference type="InterPro" id="IPR004146">
    <property type="entry name" value="DC1"/>
</dbReference>
<dbReference type="InParanoid" id="A0A3Q7EGM9"/>
<evidence type="ECO:0000256" key="2">
    <source>
        <dbReference type="ARBA" id="ARBA00022737"/>
    </source>
</evidence>
<evidence type="ECO:0000313" key="6">
    <source>
        <dbReference type="EnsemblPlants" id="Solyc01g073840.1.1.1"/>
    </source>
</evidence>
<feature type="domain" description="Zinc finger PHD-type" evidence="5">
    <location>
        <begin position="151"/>
        <end position="248"/>
    </location>
</feature>
<dbReference type="PANTHER" id="PTHR46288:SF42">
    <property type="entry name" value="ZINC FINGER PHD-TYPE DOMAIN-CONTAINING PROTEIN"/>
    <property type="match status" value="1"/>
</dbReference>
<dbReference type="STRING" id="4081.A0A3Q7EGM9"/>
<evidence type="ECO:0000259" key="5">
    <source>
        <dbReference type="SMART" id="SM00249"/>
    </source>
</evidence>
<dbReference type="SMART" id="SM00249">
    <property type="entry name" value="PHD"/>
    <property type="match status" value="3"/>
</dbReference>
<keyword evidence="1" id="KW-0479">Metal-binding</keyword>
<keyword evidence="7" id="KW-1185">Reference proteome</keyword>
<dbReference type="Pfam" id="PF03107">
    <property type="entry name" value="C1_2"/>
    <property type="match status" value="6"/>
</dbReference>
<keyword evidence="2" id="KW-0677">Repeat</keyword>
<sequence>MGRGKQTCEGKQHFSHPHILIPIVNPTETLTCNACEQPNITSNFYGCNTCQYFLHENCLNAPRFLDHSSHPSHHLTLLPAPTYSNRSFTCKACGSAGNGCSFSCACCDFDIHVQCALLPQTVVLPQQHHHELELIFESPYDDDADESTVFICDVCHDNADLSNWLYYCADCDFGTHLKCAISKSVRQQEPKQRKTEKEPIKIQEINQKEENRGITTSKSKNLKHFSHSHPLELCKVQQSNEIICSGCEDELCDTANYKCTKSICEFTLHKSCFELPEKIQHSSHPNHPLTLYPTSPERRLYFGCNACGEIPNSFVYECLECNFSLHAKCATSLAENITREDHQHSLKLQYQWPFPSEDSVDIYCNVCDGYCNDSLWLYYCAECKLGTHLKCVTVKKEEDSSLENEKEPVHEENMTNAERLMMATIELQEHQARMNFRSNMAHQNAQFMNNLFSYPYRYY</sequence>
<name>A0A3Q7EGM9_SOLLC</name>
<evidence type="ECO:0000256" key="1">
    <source>
        <dbReference type="ARBA" id="ARBA00022723"/>
    </source>
</evidence>
<feature type="domain" description="Zinc finger PHD-type" evidence="5">
    <location>
        <begin position="303"/>
        <end position="368"/>
    </location>
</feature>
<accession>A0A3Q7EGM9</accession>
<dbReference type="AlphaFoldDB" id="A0A3Q7EGM9"/>
<dbReference type="Proteomes" id="UP000004994">
    <property type="component" value="Chromosome 1"/>
</dbReference>
<dbReference type="InterPro" id="IPR001965">
    <property type="entry name" value="Znf_PHD"/>
</dbReference>
<reference evidence="6" key="2">
    <citation type="submission" date="2019-01" db="UniProtKB">
        <authorList>
            <consortium name="EnsemblPlants"/>
        </authorList>
    </citation>
    <scope>IDENTIFICATION</scope>
    <source>
        <strain evidence="6">cv. Heinz 1706</strain>
    </source>
</reference>
<proteinExistence type="predicted"/>
<organism evidence="6">
    <name type="scientific">Solanum lycopersicum</name>
    <name type="common">Tomato</name>
    <name type="synonym">Lycopersicon esculentum</name>
    <dbReference type="NCBI Taxonomy" id="4081"/>
    <lineage>
        <taxon>Eukaryota</taxon>
        <taxon>Viridiplantae</taxon>
        <taxon>Streptophyta</taxon>
        <taxon>Embryophyta</taxon>
        <taxon>Tracheophyta</taxon>
        <taxon>Spermatophyta</taxon>
        <taxon>Magnoliopsida</taxon>
        <taxon>eudicotyledons</taxon>
        <taxon>Gunneridae</taxon>
        <taxon>Pentapetalae</taxon>
        <taxon>asterids</taxon>
        <taxon>lamiids</taxon>
        <taxon>Solanales</taxon>
        <taxon>Solanaceae</taxon>
        <taxon>Solanoideae</taxon>
        <taxon>Solaneae</taxon>
        <taxon>Solanum</taxon>
        <taxon>Solanum subgen. Lycopersicon</taxon>
    </lineage>
</organism>
<protein>
    <recommendedName>
        <fullName evidence="5">Zinc finger PHD-type domain-containing protein</fullName>
    </recommendedName>
</protein>
<dbReference type="GO" id="GO:0008270">
    <property type="term" value="F:zinc ion binding"/>
    <property type="evidence" value="ECO:0007669"/>
    <property type="project" value="UniProtKB-KW"/>
</dbReference>
<dbReference type="OMA" id="HPCCANP"/>
<dbReference type="EnsemblPlants" id="Solyc01g073840.1.1">
    <property type="protein sequence ID" value="Solyc01g073840.1.1.1"/>
    <property type="gene ID" value="Solyc01g073840.1"/>
</dbReference>
<feature type="domain" description="Zinc finger PHD-type" evidence="5">
    <location>
        <begin position="31"/>
        <end position="94"/>
    </location>
</feature>
<evidence type="ECO:0000256" key="4">
    <source>
        <dbReference type="ARBA" id="ARBA00022833"/>
    </source>
</evidence>
<reference evidence="6" key="1">
    <citation type="journal article" date="2012" name="Nature">
        <title>The tomato genome sequence provides insights into fleshy fruit evolution.</title>
        <authorList>
            <consortium name="Tomato Genome Consortium"/>
        </authorList>
    </citation>
    <scope>NUCLEOTIDE SEQUENCE [LARGE SCALE GENOMIC DNA]</scope>
    <source>
        <strain evidence="6">cv. Heinz 1706</strain>
    </source>
</reference>
<dbReference type="FunCoup" id="A0A3Q7EGM9">
    <property type="interactions" value="198"/>
</dbReference>
<dbReference type="SUPFAM" id="SSF57889">
    <property type="entry name" value="Cysteine-rich domain"/>
    <property type="match status" value="3"/>
</dbReference>
<dbReference type="PaxDb" id="4081-Solyc01g073840.1.1"/>
<dbReference type="PANTHER" id="PTHR46288">
    <property type="entry name" value="PHORBOL-ESTER/DAG-TYPE DOMAIN-CONTAINING PROTEIN"/>
    <property type="match status" value="1"/>
</dbReference>
<dbReference type="InterPro" id="IPR046349">
    <property type="entry name" value="C1-like_sf"/>
</dbReference>
<keyword evidence="4" id="KW-0862">Zinc</keyword>
<evidence type="ECO:0000256" key="3">
    <source>
        <dbReference type="ARBA" id="ARBA00022771"/>
    </source>
</evidence>
<dbReference type="Gramene" id="Solyc01g073840.1.1">
    <property type="protein sequence ID" value="Solyc01g073840.1.1.1"/>
    <property type="gene ID" value="Solyc01g073840.1"/>
</dbReference>